<keyword evidence="2" id="KW-1185">Reference proteome</keyword>
<proteinExistence type="predicted"/>
<evidence type="ECO:0000313" key="1">
    <source>
        <dbReference type="EMBL" id="KZL93487.1"/>
    </source>
</evidence>
<dbReference type="EMBL" id="LWAE01000001">
    <property type="protein sequence ID" value="KZL93487.1"/>
    <property type="molecule type" value="Genomic_DNA"/>
</dbReference>
<reference evidence="1 2" key="1">
    <citation type="submission" date="2016-04" db="EMBL/GenBank/DDBJ databases">
        <title>Genome sequence of Clostridium magnum DSM 2767.</title>
        <authorList>
            <person name="Poehlein A."/>
            <person name="Uhlig R."/>
            <person name="Fischer R."/>
            <person name="Bahl H."/>
            <person name="Daniel R."/>
        </authorList>
    </citation>
    <scope>NUCLEOTIDE SEQUENCE [LARGE SCALE GENOMIC DNA]</scope>
    <source>
        <strain evidence="1 2">DSM 2767</strain>
    </source>
</reference>
<dbReference type="OrthoDB" id="9777242at2"/>
<name>A0A168DZS5_9CLOT</name>
<gene>
    <name evidence="1" type="ORF">CLMAG_05330</name>
</gene>
<sequence>MSRFLAPIHTWLFNKISLYEELESNLVKSYTEKFGENTEKIYTDIKDNFGYPLEAKPIEELIDLTNIHGWLQNKISIAETRQAALITKLYNTYGDEVKNIAIKLYSEQGTQCGEDAKQKYEVNNAPEIYQALNNYILEGMPCDRVNVITENSDDKVEWRNEMCLHRGYWDSVQGNVSLFYELRDAWVKSFVDSVNNNFVYNANRNEATFEILKK</sequence>
<comment type="caution">
    <text evidence="1">The sequence shown here is derived from an EMBL/GenBank/DDBJ whole genome shotgun (WGS) entry which is preliminary data.</text>
</comment>
<organism evidence="1 2">
    <name type="scientific">Clostridium magnum DSM 2767</name>
    <dbReference type="NCBI Taxonomy" id="1121326"/>
    <lineage>
        <taxon>Bacteria</taxon>
        <taxon>Bacillati</taxon>
        <taxon>Bacillota</taxon>
        <taxon>Clostridia</taxon>
        <taxon>Eubacteriales</taxon>
        <taxon>Clostridiaceae</taxon>
        <taxon>Clostridium</taxon>
    </lineage>
</organism>
<dbReference type="AlphaFoldDB" id="A0A168DZS5"/>
<dbReference type="RefSeq" id="WP_066617567.1">
    <property type="nucleotide sequence ID" value="NZ_FQXL01000024.1"/>
</dbReference>
<protein>
    <submittedName>
        <fullName evidence="1">Uncharacterized protein</fullName>
    </submittedName>
</protein>
<accession>A0A168DZS5</accession>
<evidence type="ECO:0000313" key="2">
    <source>
        <dbReference type="Proteomes" id="UP000076603"/>
    </source>
</evidence>
<dbReference type="PATRIC" id="fig|1121326.3.peg.489"/>
<dbReference type="STRING" id="1121326.CLMAG_05330"/>
<dbReference type="Proteomes" id="UP000076603">
    <property type="component" value="Unassembled WGS sequence"/>
</dbReference>